<dbReference type="AlphaFoldDB" id="A0A2J6TFW1"/>
<dbReference type="GeneID" id="36580239"/>
<evidence type="ECO:0000313" key="2">
    <source>
        <dbReference type="Proteomes" id="UP000235371"/>
    </source>
</evidence>
<dbReference type="EMBL" id="KZ613785">
    <property type="protein sequence ID" value="PMD61915.1"/>
    <property type="molecule type" value="Genomic_DNA"/>
</dbReference>
<dbReference type="InParanoid" id="A0A2J6TFW1"/>
<dbReference type="RefSeq" id="XP_024738819.1">
    <property type="nucleotide sequence ID" value="XM_024872158.1"/>
</dbReference>
<accession>A0A2J6TFW1</accession>
<proteinExistence type="predicted"/>
<gene>
    <name evidence="1" type="ORF">K444DRAFT_358696</name>
</gene>
<evidence type="ECO:0000313" key="1">
    <source>
        <dbReference type="EMBL" id="PMD61915.1"/>
    </source>
</evidence>
<reference evidence="1 2" key="1">
    <citation type="submission" date="2016-04" db="EMBL/GenBank/DDBJ databases">
        <title>A degradative enzymes factory behind the ericoid mycorrhizal symbiosis.</title>
        <authorList>
            <consortium name="DOE Joint Genome Institute"/>
            <person name="Martino E."/>
            <person name="Morin E."/>
            <person name="Grelet G."/>
            <person name="Kuo A."/>
            <person name="Kohler A."/>
            <person name="Daghino S."/>
            <person name="Barry K."/>
            <person name="Choi C."/>
            <person name="Cichocki N."/>
            <person name="Clum A."/>
            <person name="Copeland A."/>
            <person name="Hainaut M."/>
            <person name="Haridas S."/>
            <person name="Labutti K."/>
            <person name="Lindquist E."/>
            <person name="Lipzen A."/>
            <person name="Khouja H.-R."/>
            <person name="Murat C."/>
            <person name="Ohm R."/>
            <person name="Olson A."/>
            <person name="Spatafora J."/>
            <person name="Veneault-Fourrey C."/>
            <person name="Henrissat B."/>
            <person name="Grigoriev I."/>
            <person name="Martin F."/>
            <person name="Perotto S."/>
        </authorList>
    </citation>
    <scope>NUCLEOTIDE SEQUENCE [LARGE SCALE GENOMIC DNA]</scope>
    <source>
        <strain evidence="1 2">E</strain>
    </source>
</reference>
<organism evidence="1 2">
    <name type="scientific">Hyaloscypha bicolor E</name>
    <dbReference type="NCBI Taxonomy" id="1095630"/>
    <lineage>
        <taxon>Eukaryota</taxon>
        <taxon>Fungi</taxon>
        <taxon>Dikarya</taxon>
        <taxon>Ascomycota</taxon>
        <taxon>Pezizomycotina</taxon>
        <taxon>Leotiomycetes</taxon>
        <taxon>Helotiales</taxon>
        <taxon>Hyaloscyphaceae</taxon>
        <taxon>Hyaloscypha</taxon>
        <taxon>Hyaloscypha bicolor</taxon>
    </lineage>
</organism>
<keyword evidence="2" id="KW-1185">Reference proteome</keyword>
<name>A0A2J6TFW1_9HELO</name>
<protein>
    <submittedName>
        <fullName evidence="1">Uncharacterized protein</fullName>
    </submittedName>
</protein>
<dbReference type="Proteomes" id="UP000235371">
    <property type="component" value="Unassembled WGS sequence"/>
</dbReference>
<sequence>MAVTFCIYSTLPRFYHPQSLRLPQRTTLLCPYDFLFLCAERYPTFTKSPPFDRIVLNCDEHWVERHAAPRNGPCTSSSRTLVREIYYLSKKVLYCFLSVHWTKKLVLARTNRSQVGISKDQSGS</sequence>